<protein>
    <submittedName>
        <fullName evidence="1">Uncharacterized protein</fullName>
    </submittedName>
</protein>
<dbReference type="EMBL" id="FIMD01000001">
    <property type="protein sequence ID" value="CYX43702.1"/>
    <property type="molecule type" value="Genomic_DNA"/>
</dbReference>
<organism evidence="1 2">
    <name type="scientific">Streptococcus suis</name>
    <dbReference type="NCBI Taxonomy" id="1307"/>
    <lineage>
        <taxon>Bacteria</taxon>
        <taxon>Bacillati</taxon>
        <taxon>Bacillota</taxon>
        <taxon>Bacilli</taxon>
        <taxon>Lactobacillales</taxon>
        <taxon>Streptococcaceae</taxon>
        <taxon>Streptococcus</taxon>
    </lineage>
</organism>
<sequence>MAKTVISPVDLYSNELAQALLEASKYRLEASVAHQIARQYASQVDFEDPILMHVGVNSIASTLIDKIKPEYFQT</sequence>
<accession>A0A0Z8JTC8</accession>
<gene>
    <name evidence="1" type="ORF">ERS132536_00271</name>
</gene>
<dbReference type="RefSeq" id="WP_014636996.1">
    <property type="nucleotide sequence ID" value="NZ_BCCO01000016.1"/>
</dbReference>
<evidence type="ECO:0000313" key="2">
    <source>
        <dbReference type="Proteomes" id="UP000075182"/>
    </source>
</evidence>
<evidence type="ECO:0000313" key="1">
    <source>
        <dbReference type="EMBL" id="CYX43702.1"/>
    </source>
</evidence>
<dbReference type="AlphaFoldDB" id="A0A0Z8JTC8"/>
<dbReference type="Proteomes" id="UP000075182">
    <property type="component" value="Unassembled WGS sequence"/>
</dbReference>
<reference evidence="1 2" key="1">
    <citation type="submission" date="2016-02" db="EMBL/GenBank/DDBJ databases">
        <authorList>
            <consortium name="Pathogen Informatics"/>
        </authorList>
    </citation>
    <scope>NUCLEOTIDE SEQUENCE [LARGE SCALE GENOMIC DNA]</scope>
    <source>
        <strain evidence="1 2">SS999</strain>
    </source>
</reference>
<proteinExistence type="predicted"/>
<name>A0A0Z8JTC8_STRSU</name>